<dbReference type="EMBL" id="VHQG01000001">
    <property type="protein sequence ID" value="TPW78069.1"/>
    <property type="molecule type" value="Genomic_DNA"/>
</dbReference>
<evidence type="ECO:0000313" key="1">
    <source>
        <dbReference type="EMBL" id="TPW78069.1"/>
    </source>
</evidence>
<comment type="caution">
    <text evidence="1">The sequence shown here is derived from an EMBL/GenBank/DDBJ whole genome shotgun (WGS) entry which is preliminary data.</text>
</comment>
<name>A0A506YCA6_9MICO</name>
<accession>A0A506YCA6</accession>
<reference evidence="1 2" key="1">
    <citation type="submission" date="2019-06" db="EMBL/GenBank/DDBJ databases">
        <authorList>
            <person name="Li F."/>
        </authorList>
    </citation>
    <scope>NUCLEOTIDE SEQUENCE [LARGE SCALE GENOMIC DNA]</scope>
    <source>
        <strain evidence="1 2">10F1D-1</strain>
    </source>
</reference>
<keyword evidence="2" id="KW-1185">Reference proteome</keyword>
<sequence length="581" mass="62955">MSELGAYAAALDDTRWGQDQAKKNCKSLQSEIEFQQSRLGARLSRVVAPIADELIGTKGRSRFIADAARFDAIWRSSPAISAAFEDVCDAAQRAGTTTRQLRRLTAVLASQVGEAAEGPFSIMDTVAEELVGRDWPEWVTDDRHELGSVADRLAKAKQSLVSAPPICRVVVWLVYDRAAVPGMRLEAGRITFLRGEWALPNALDGGPNDFPERGELRTISEDVHWLEPLHQLSLGPESRIVLVRVDLGERAVAGAARSARQQVDALVSIAAEAGGVAWVDTQKCVVMADGQPAVISGGLNQASGGGVFVDEYGVGATAEILANASDQLSEALARGPMPLSLAEALTTLREARLTDHRDVLFHNLRAVTPRVATALEDHAMELISVTLGVSGNSLANALESFERDRRTDHLLARQIVAPFDGPWGMQQGADYRALENTIRMYDGDRSHISLVAAVSLRDEILRPDMPALLRADLEEALEASTDPEAERRLLEEATKESGVLRKRLRRVRNAINHGLPLSAAALNSARPYSERISRVALNSVLSWFKEGGSAAAALESLSAPVKAREKRIDQGVSLIEDLQTD</sequence>
<gene>
    <name evidence="1" type="ORF">FJ657_05430</name>
</gene>
<evidence type="ECO:0000313" key="2">
    <source>
        <dbReference type="Proteomes" id="UP000316252"/>
    </source>
</evidence>
<organism evidence="1 2">
    <name type="scientific">Schumannella soli</name>
    <dbReference type="NCBI Taxonomy" id="2590779"/>
    <lineage>
        <taxon>Bacteria</taxon>
        <taxon>Bacillati</taxon>
        <taxon>Actinomycetota</taxon>
        <taxon>Actinomycetes</taxon>
        <taxon>Micrococcales</taxon>
        <taxon>Microbacteriaceae</taxon>
        <taxon>Schumannella</taxon>
    </lineage>
</organism>
<dbReference type="Proteomes" id="UP000316252">
    <property type="component" value="Unassembled WGS sequence"/>
</dbReference>
<proteinExistence type="predicted"/>
<dbReference type="OrthoDB" id="5064246at2"/>
<dbReference type="AlphaFoldDB" id="A0A506YCA6"/>
<dbReference type="RefSeq" id="WP_141162594.1">
    <property type="nucleotide sequence ID" value="NZ_VHQG01000001.1"/>
</dbReference>
<protein>
    <submittedName>
        <fullName evidence="1">Uncharacterized protein</fullName>
    </submittedName>
</protein>